<dbReference type="GO" id="GO:0004803">
    <property type="term" value="F:transposase activity"/>
    <property type="evidence" value="ECO:0007669"/>
    <property type="project" value="InterPro"/>
</dbReference>
<dbReference type="PANTHER" id="PTHR33055">
    <property type="entry name" value="TRANSPOSASE FOR INSERTION SEQUENCE ELEMENT IS1111A"/>
    <property type="match status" value="1"/>
</dbReference>
<dbReference type="OrthoDB" id="220158at2157"/>
<dbReference type="InParanoid" id="K0IEP3"/>
<accession>K0IEP3</accession>
<gene>
    <name evidence="2" type="ordered locus">Ngar_c03050</name>
</gene>
<reference evidence="2 3" key="1">
    <citation type="journal article" date="2012" name="Environ. Microbiol.">
        <title>The genome of the ammonia-oxidizing Candidatus Nitrososphaera gargensis: insights into metabolic versatility and environmental adaptations.</title>
        <authorList>
            <person name="Spang A."/>
            <person name="Poehlein A."/>
            <person name="Offre P."/>
            <person name="Zumbragel S."/>
            <person name="Haider S."/>
            <person name="Rychlik N."/>
            <person name="Nowka B."/>
            <person name="Schmeisser C."/>
            <person name="Lebedeva E.V."/>
            <person name="Rattei T."/>
            <person name="Bohm C."/>
            <person name="Schmid M."/>
            <person name="Galushko A."/>
            <person name="Hatzenpichler R."/>
            <person name="Weinmaier T."/>
            <person name="Daniel R."/>
            <person name="Schleper C."/>
            <person name="Spieck E."/>
            <person name="Streit W."/>
            <person name="Wagner M."/>
        </authorList>
    </citation>
    <scope>NUCLEOTIDE SEQUENCE [LARGE SCALE GENOMIC DNA]</scope>
    <source>
        <strain evidence="3">Ga9.2</strain>
    </source>
</reference>
<sequence length="108" mass="12261">MLISAEIVDIRRFPTPWKLVSYAGLAPGTRESVAGKSKKGWITKQGSPWLRWTMVQCAQVAARHDPRMKAFYERLRSKKGAAKAITAVAKEMLVILWYMLTRRHSTTA</sequence>
<dbReference type="GO" id="GO:0003677">
    <property type="term" value="F:DNA binding"/>
    <property type="evidence" value="ECO:0007669"/>
    <property type="project" value="InterPro"/>
</dbReference>
<name>K0IEP3_NITGG</name>
<feature type="domain" description="Transposase IS116/IS110/IS902 C-terminal" evidence="1">
    <location>
        <begin position="3"/>
        <end position="73"/>
    </location>
</feature>
<dbReference type="STRING" id="1237085.Ngar_c03050"/>
<dbReference type="HOGENOM" id="CLU_036902_12_3_2"/>
<dbReference type="GeneID" id="13796481"/>
<dbReference type="BioCyc" id="CNIT1237085:G1324-305-MONOMER"/>
<dbReference type="Pfam" id="PF02371">
    <property type="entry name" value="Transposase_20"/>
    <property type="match status" value="1"/>
</dbReference>
<dbReference type="KEGG" id="nga:Ngar_c03050"/>
<dbReference type="InterPro" id="IPR003346">
    <property type="entry name" value="Transposase_20"/>
</dbReference>
<proteinExistence type="predicted"/>
<dbReference type="PANTHER" id="PTHR33055:SF13">
    <property type="entry name" value="TRANSPOSASE"/>
    <property type="match status" value="1"/>
</dbReference>
<evidence type="ECO:0000259" key="1">
    <source>
        <dbReference type="Pfam" id="PF02371"/>
    </source>
</evidence>
<keyword evidence="3" id="KW-1185">Reference proteome</keyword>
<protein>
    <submittedName>
        <fullName evidence="2">Putative transposase, IS116/IS110/IS902 family</fullName>
    </submittedName>
</protein>
<organism evidence="2 3">
    <name type="scientific">Nitrososphaera gargensis (strain Ga9.2)</name>
    <dbReference type="NCBI Taxonomy" id="1237085"/>
    <lineage>
        <taxon>Archaea</taxon>
        <taxon>Nitrososphaerota</taxon>
        <taxon>Nitrososphaeria</taxon>
        <taxon>Nitrososphaerales</taxon>
        <taxon>Nitrososphaeraceae</taxon>
        <taxon>Nitrososphaera</taxon>
    </lineage>
</organism>
<dbReference type="AlphaFoldDB" id="K0IEP3"/>
<dbReference type="Proteomes" id="UP000008037">
    <property type="component" value="Chromosome"/>
</dbReference>
<dbReference type="GO" id="GO:0006313">
    <property type="term" value="P:DNA transposition"/>
    <property type="evidence" value="ECO:0007669"/>
    <property type="project" value="InterPro"/>
</dbReference>
<dbReference type="RefSeq" id="WP_015017826.1">
    <property type="nucleotide sequence ID" value="NC_018719.1"/>
</dbReference>
<evidence type="ECO:0000313" key="2">
    <source>
        <dbReference type="EMBL" id="AFU57253.1"/>
    </source>
</evidence>
<dbReference type="EMBL" id="CP002408">
    <property type="protein sequence ID" value="AFU57253.1"/>
    <property type="molecule type" value="Genomic_DNA"/>
</dbReference>
<dbReference type="InterPro" id="IPR047650">
    <property type="entry name" value="Transpos_IS110"/>
</dbReference>
<evidence type="ECO:0000313" key="3">
    <source>
        <dbReference type="Proteomes" id="UP000008037"/>
    </source>
</evidence>